<dbReference type="AlphaFoldDB" id="A0A7S4G8H3"/>
<protein>
    <submittedName>
        <fullName evidence="2">Uncharacterized protein</fullName>
    </submittedName>
</protein>
<feature type="region of interest" description="Disordered" evidence="1">
    <location>
        <begin position="646"/>
        <end position="669"/>
    </location>
</feature>
<accession>A0A7S4G8H3</accession>
<evidence type="ECO:0000313" key="2">
    <source>
        <dbReference type="EMBL" id="CAE0828662.1"/>
    </source>
</evidence>
<gene>
    <name evidence="2" type="ORF">EGYM00163_LOCUS39939</name>
</gene>
<proteinExistence type="predicted"/>
<dbReference type="EMBL" id="HBJA01116086">
    <property type="protein sequence ID" value="CAE0828662.1"/>
    <property type="molecule type" value="Transcribed_RNA"/>
</dbReference>
<name>A0A7S4G8H3_9EUGL</name>
<evidence type="ECO:0000256" key="1">
    <source>
        <dbReference type="SAM" id="MobiDB-lite"/>
    </source>
</evidence>
<reference evidence="2" key="1">
    <citation type="submission" date="2021-01" db="EMBL/GenBank/DDBJ databases">
        <authorList>
            <person name="Corre E."/>
            <person name="Pelletier E."/>
            <person name="Niang G."/>
            <person name="Scheremetjew M."/>
            <person name="Finn R."/>
            <person name="Kale V."/>
            <person name="Holt S."/>
            <person name="Cochrane G."/>
            <person name="Meng A."/>
            <person name="Brown T."/>
            <person name="Cohen L."/>
        </authorList>
    </citation>
    <scope>NUCLEOTIDE SEQUENCE</scope>
    <source>
        <strain evidence="2">CCMP1594</strain>
    </source>
</reference>
<sequence>MEFGKAEHCSAGLGLGSFEAFGPFDDRTELAAPVLHVGSVLDDSAEGELVLEQTSASIDYLEECLARAGSIGTHPEGVPNPTRVCHLLPYVQYRCPSLLVRSRCHDVLPTPAIEDEWLLRGLGQWPSDFDELAKLTLQAIVLGVASLEDTTYYLELVVRFVDHMLLEHPMGIHPEGVSCRAPIVEDGRPKDGKMLYSVCVLRAEGLLRAVLVVLQRFMLYHPEADTLFGQILHIQTHSEGHKCGAKPHFMNCFRRLGQLFLVLHYAAHYQRLHLELHVHYTALLRLIAGVDTKQFKVLHKWLAVAAPLKYLMGMLQQCLWALHSSEAFLHEYREMQHNILMVLQGLSLHPLRLLQSGLQATAACQQAAGLDFVKLLMQSTACPPVSHLAGCVLRETIRDCPTDFEDSMYLHLEDFGRLLLYGDLGQSLWHGLSALSCSLESIWWLATSNPRRFSTDGKPICHCLLRCIIKHGKCDIEECFALASSPEDISTAKESSAIAKAYAPCAWAFGAFYLTALLHRCPQLKEWMLGILQESGTESMWKPMCTMMASHGWRVLMFHNMWRMLGHTPKECLVSLRDHYLSPLRKLHTSIRDLPPGSGFGDSGEGVGPNARFVGQDAVLRACPEGPSVNGGSTLHLSAIHMEREWSADDANGAGEGRQRRQWSEGHLG</sequence>
<feature type="compositionally biased region" description="Basic and acidic residues" evidence="1">
    <location>
        <begin position="657"/>
        <end position="669"/>
    </location>
</feature>
<organism evidence="2">
    <name type="scientific">Eutreptiella gymnastica</name>
    <dbReference type="NCBI Taxonomy" id="73025"/>
    <lineage>
        <taxon>Eukaryota</taxon>
        <taxon>Discoba</taxon>
        <taxon>Euglenozoa</taxon>
        <taxon>Euglenida</taxon>
        <taxon>Spirocuta</taxon>
        <taxon>Euglenophyceae</taxon>
        <taxon>Eutreptiales</taxon>
        <taxon>Eutreptiaceae</taxon>
        <taxon>Eutreptiella</taxon>
    </lineage>
</organism>